<keyword evidence="4 10" id="KW-0809">Transit peptide</keyword>
<evidence type="ECO:0000256" key="5">
    <source>
        <dbReference type="ARBA" id="ARBA00022989"/>
    </source>
</evidence>
<evidence type="ECO:0000313" key="14">
    <source>
        <dbReference type="Proteomes" id="UP001213000"/>
    </source>
</evidence>
<dbReference type="PANTHER" id="PTHR31961:SF3">
    <property type="entry name" value="SENSITIVE TO HIGH EXPRESSION PROTEIN 9, MITOCHONDRIAL"/>
    <property type="match status" value="1"/>
</dbReference>
<dbReference type="Proteomes" id="UP001213000">
    <property type="component" value="Unassembled WGS sequence"/>
</dbReference>
<name>A0AAD5VS92_9AGAR</name>
<organism evidence="13 14">
    <name type="scientific">Leucocoprinus birnbaumii</name>
    <dbReference type="NCBI Taxonomy" id="56174"/>
    <lineage>
        <taxon>Eukaryota</taxon>
        <taxon>Fungi</taxon>
        <taxon>Dikarya</taxon>
        <taxon>Basidiomycota</taxon>
        <taxon>Agaricomycotina</taxon>
        <taxon>Agaricomycetes</taxon>
        <taxon>Agaricomycetidae</taxon>
        <taxon>Agaricales</taxon>
        <taxon>Agaricineae</taxon>
        <taxon>Agaricaceae</taxon>
        <taxon>Leucocoprinus</taxon>
    </lineage>
</organism>
<feature type="transmembrane region" description="Helical" evidence="10">
    <location>
        <begin position="443"/>
        <end position="461"/>
    </location>
</feature>
<comment type="similarity">
    <text evidence="1 10">Belongs to the SHE9 family.</text>
</comment>
<evidence type="ECO:0000256" key="2">
    <source>
        <dbReference type="ARBA" id="ARBA00022692"/>
    </source>
</evidence>
<evidence type="ECO:0000256" key="4">
    <source>
        <dbReference type="ARBA" id="ARBA00022946"/>
    </source>
</evidence>
<keyword evidence="8 10" id="KW-0472">Membrane</keyword>
<keyword evidence="14" id="KW-1185">Reference proteome</keyword>
<feature type="compositionally biased region" description="Polar residues" evidence="12">
    <location>
        <begin position="67"/>
        <end position="83"/>
    </location>
</feature>
<evidence type="ECO:0000313" key="13">
    <source>
        <dbReference type="EMBL" id="KAJ3568374.1"/>
    </source>
</evidence>
<keyword evidence="7 10" id="KW-0496">Mitochondrion</keyword>
<accession>A0AAD5VS92</accession>
<keyword evidence="5 10" id="KW-1133">Transmembrane helix</keyword>
<dbReference type="GO" id="GO:0005743">
    <property type="term" value="C:mitochondrial inner membrane"/>
    <property type="evidence" value="ECO:0007669"/>
    <property type="project" value="UniProtKB-SubCell"/>
</dbReference>
<keyword evidence="2 10" id="KW-0812">Transmembrane</keyword>
<evidence type="ECO:0000256" key="3">
    <source>
        <dbReference type="ARBA" id="ARBA00022792"/>
    </source>
</evidence>
<comment type="subunit">
    <text evidence="10">Homooligomer.</text>
</comment>
<dbReference type="InterPro" id="IPR008839">
    <property type="entry name" value="MDM33_fungi"/>
</dbReference>
<evidence type="ECO:0000256" key="12">
    <source>
        <dbReference type="SAM" id="MobiDB-lite"/>
    </source>
</evidence>
<dbReference type="EMBL" id="JANIEX010000349">
    <property type="protein sequence ID" value="KAJ3568374.1"/>
    <property type="molecule type" value="Genomic_DNA"/>
</dbReference>
<proteinExistence type="inferred from homology"/>
<evidence type="ECO:0000256" key="10">
    <source>
        <dbReference type="RuleBase" id="RU364128"/>
    </source>
</evidence>
<dbReference type="AlphaFoldDB" id="A0AAD5VS92"/>
<comment type="subcellular location">
    <subcellularLocation>
        <location evidence="10">Mitochondrion inner membrane</location>
        <topology evidence="10">Multi-pass membrane protein</topology>
    </subcellularLocation>
</comment>
<keyword evidence="6 11" id="KW-0175">Coiled coil</keyword>
<dbReference type="GO" id="GO:0007007">
    <property type="term" value="P:inner mitochondrial membrane organization"/>
    <property type="evidence" value="ECO:0007669"/>
    <property type="project" value="TreeGrafter"/>
</dbReference>
<feature type="region of interest" description="Disordered" evidence="12">
    <location>
        <begin position="67"/>
        <end position="141"/>
    </location>
</feature>
<evidence type="ECO:0000256" key="7">
    <source>
        <dbReference type="ARBA" id="ARBA00023128"/>
    </source>
</evidence>
<evidence type="ECO:0000256" key="6">
    <source>
        <dbReference type="ARBA" id="ARBA00023054"/>
    </source>
</evidence>
<dbReference type="PANTHER" id="PTHR31961">
    <property type="entry name" value="SENSITIVE TO HIGH EXPRESSION PROTEIN 9, MITOCHONDRIAL"/>
    <property type="match status" value="1"/>
</dbReference>
<comment type="function">
    <text evidence="9">Required for the maintenance of the structure of the mitochondrial inner membrane. Involved in mitochondrial morphology. Causes growth arrest when highly overexpressed.</text>
</comment>
<keyword evidence="3 10" id="KW-0999">Mitochondrion inner membrane</keyword>
<feature type="compositionally biased region" description="Low complexity" evidence="12">
    <location>
        <begin position="111"/>
        <end position="127"/>
    </location>
</feature>
<evidence type="ECO:0000256" key="11">
    <source>
        <dbReference type="SAM" id="Coils"/>
    </source>
</evidence>
<evidence type="ECO:0000256" key="1">
    <source>
        <dbReference type="ARBA" id="ARBA00007472"/>
    </source>
</evidence>
<gene>
    <name evidence="13" type="ORF">NP233_g5754</name>
</gene>
<evidence type="ECO:0000256" key="8">
    <source>
        <dbReference type="ARBA" id="ARBA00023136"/>
    </source>
</evidence>
<comment type="caution">
    <text evidence="13">The sequence shown here is derived from an EMBL/GenBank/DDBJ whole genome shotgun (WGS) entry which is preliminary data.</text>
</comment>
<reference evidence="13" key="1">
    <citation type="submission" date="2022-07" db="EMBL/GenBank/DDBJ databases">
        <title>Genome Sequence of Leucocoprinus birnbaumii.</title>
        <authorList>
            <person name="Buettner E."/>
        </authorList>
    </citation>
    <scope>NUCLEOTIDE SEQUENCE</scope>
    <source>
        <strain evidence="13">VT141</strain>
    </source>
</reference>
<feature type="coiled-coil region" evidence="11">
    <location>
        <begin position="197"/>
        <end position="245"/>
    </location>
</feature>
<evidence type="ECO:0000256" key="9">
    <source>
        <dbReference type="ARBA" id="ARBA00024807"/>
    </source>
</evidence>
<feature type="compositionally biased region" description="Basic and acidic residues" evidence="12">
    <location>
        <begin position="128"/>
        <end position="141"/>
    </location>
</feature>
<feature type="transmembrane region" description="Helical" evidence="10">
    <location>
        <begin position="316"/>
        <end position="336"/>
    </location>
</feature>
<sequence length="462" mass="51847">MYELSNVGMMMDFERRVISSVWTLSDQAEAYDAESCIPLLLAMLPARSLLSRRVVFCSNFIACSRQNSTRPSGTNEQTGQNQENVEKEPPVARDSAIPLSAPPPKPHETPIPESTSDDASSSSTPFASKKDPGSDIPDSLKRLPQYDLDVVKQRIREWTDQAAITLRERADGFTAQTKTRFSKLGAELNRVTGYEEIEALKREVVAQEEKIKATRQAAKQAKLAYEQAVVQRSDSQREVNELLQRKSIWNDMDVARFTTIVRQDHLYEQEEARAKAAVDETEAAVEREFTSLMRSILARYHEEQVWSDKIRSASTYGSLAALGLNLLVFILAIVIVEPWKRRRLAQTFEKKIEEMSIESKERMEESLKEIGEKFVQQENLLSQVLQEVGSVRDLQQDVMGMQKTVENVTPVHPVQVVEVPVPVQKYISIPGVPVSLPQRTFELAAVGVGAFVLGIIAAVLAD</sequence>
<protein>
    <recommendedName>
        <fullName evidence="10">Sensitive to high expression protein 9, mitochondrial</fullName>
    </recommendedName>
</protein>
<dbReference type="Pfam" id="PF05546">
    <property type="entry name" value="She9_MDM33"/>
    <property type="match status" value="1"/>
</dbReference>